<dbReference type="Proteomes" id="UP001152797">
    <property type="component" value="Unassembled WGS sequence"/>
</dbReference>
<evidence type="ECO:0000256" key="12">
    <source>
        <dbReference type="SAM" id="Phobius"/>
    </source>
</evidence>
<evidence type="ECO:0000256" key="6">
    <source>
        <dbReference type="ARBA" id="ARBA00022989"/>
    </source>
</evidence>
<evidence type="ECO:0000256" key="1">
    <source>
        <dbReference type="ARBA" id="ARBA00004651"/>
    </source>
</evidence>
<evidence type="ECO:0000256" key="8">
    <source>
        <dbReference type="ARBA" id="ARBA00023136"/>
    </source>
</evidence>
<reference evidence="13" key="1">
    <citation type="submission" date="2022-10" db="EMBL/GenBank/DDBJ databases">
        <authorList>
            <person name="Chen Y."/>
            <person name="Dougan E. K."/>
            <person name="Chan C."/>
            <person name="Rhodes N."/>
            <person name="Thang M."/>
        </authorList>
    </citation>
    <scope>NUCLEOTIDE SEQUENCE</scope>
</reference>
<evidence type="ECO:0000256" key="11">
    <source>
        <dbReference type="SAM" id="MobiDB-lite"/>
    </source>
</evidence>
<protein>
    <recommendedName>
        <fullName evidence="16">Voltage-gated hydrogen channel 1</fullName>
    </recommendedName>
</protein>
<organism evidence="13">
    <name type="scientific">Cladocopium goreaui</name>
    <dbReference type="NCBI Taxonomy" id="2562237"/>
    <lineage>
        <taxon>Eukaryota</taxon>
        <taxon>Sar</taxon>
        <taxon>Alveolata</taxon>
        <taxon>Dinophyceae</taxon>
        <taxon>Suessiales</taxon>
        <taxon>Symbiodiniaceae</taxon>
        <taxon>Cladocopium</taxon>
    </lineage>
</organism>
<keyword evidence="8 12" id="KW-0472">Membrane</keyword>
<feature type="transmembrane region" description="Helical" evidence="12">
    <location>
        <begin position="76"/>
        <end position="97"/>
    </location>
</feature>
<dbReference type="PANTHER" id="PTHR46480:SF1">
    <property type="entry name" value="VOLTAGE-GATED HYDROGEN CHANNEL 1"/>
    <property type="match status" value="1"/>
</dbReference>
<reference evidence="14" key="2">
    <citation type="submission" date="2024-04" db="EMBL/GenBank/DDBJ databases">
        <authorList>
            <person name="Chen Y."/>
            <person name="Shah S."/>
            <person name="Dougan E. K."/>
            <person name="Thang M."/>
            <person name="Chan C."/>
        </authorList>
    </citation>
    <scope>NUCLEOTIDE SEQUENCE [LARGE SCALE GENOMIC DNA]</scope>
</reference>
<proteinExistence type="predicted"/>
<dbReference type="AlphaFoldDB" id="A0A9P1M4P2"/>
<feature type="region of interest" description="Disordered" evidence="11">
    <location>
        <begin position="750"/>
        <end position="792"/>
    </location>
</feature>
<evidence type="ECO:0000256" key="5">
    <source>
        <dbReference type="ARBA" id="ARBA00022882"/>
    </source>
</evidence>
<comment type="subcellular location">
    <subcellularLocation>
        <location evidence="1">Cell membrane</location>
        <topology evidence="1">Multi-pass membrane protein</topology>
    </subcellularLocation>
</comment>
<evidence type="ECO:0000256" key="10">
    <source>
        <dbReference type="SAM" id="Coils"/>
    </source>
</evidence>
<dbReference type="GO" id="GO:0030171">
    <property type="term" value="F:voltage-gated proton channel activity"/>
    <property type="evidence" value="ECO:0007669"/>
    <property type="project" value="InterPro"/>
</dbReference>
<keyword evidence="10" id="KW-0175">Coiled coil</keyword>
<evidence type="ECO:0000313" key="14">
    <source>
        <dbReference type="EMBL" id="CAL1172343.1"/>
    </source>
</evidence>
<dbReference type="Gene3D" id="1.20.120.350">
    <property type="entry name" value="Voltage-gated potassium channels. Chain C"/>
    <property type="match status" value="1"/>
</dbReference>
<dbReference type="EMBL" id="CAMXCT030006723">
    <property type="protein sequence ID" value="CAL4806280.1"/>
    <property type="molecule type" value="Genomic_DNA"/>
</dbReference>
<evidence type="ECO:0000256" key="9">
    <source>
        <dbReference type="ARBA" id="ARBA00023303"/>
    </source>
</evidence>
<keyword evidence="15" id="KW-1185">Reference proteome</keyword>
<name>A0A9P1M4P2_9DINO</name>
<dbReference type="OrthoDB" id="10691285at2759"/>
<dbReference type="InterPro" id="IPR027359">
    <property type="entry name" value="Volt_channel_dom_sf"/>
</dbReference>
<keyword evidence="7" id="KW-0406">Ion transport</keyword>
<keyword evidence="9" id="KW-0407">Ion channel</keyword>
<evidence type="ECO:0000256" key="2">
    <source>
        <dbReference type="ARBA" id="ARBA00022448"/>
    </source>
</evidence>
<accession>A0A9P1M4P2</accession>
<dbReference type="GO" id="GO:0005886">
    <property type="term" value="C:plasma membrane"/>
    <property type="evidence" value="ECO:0007669"/>
    <property type="project" value="UniProtKB-SubCell"/>
</dbReference>
<evidence type="ECO:0008006" key="16">
    <source>
        <dbReference type="Google" id="ProtNLM"/>
    </source>
</evidence>
<feature type="compositionally biased region" description="Basic residues" evidence="11">
    <location>
        <begin position="783"/>
        <end position="792"/>
    </location>
</feature>
<keyword evidence="3" id="KW-1003">Cell membrane</keyword>
<keyword evidence="5" id="KW-0851">Voltage-gated channel</keyword>
<keyword evidence="4 12" id="KW-0812">Transmembrane</keyword>
<feature type="region of interest" description="Disordered" evidence="11">
    <location>
        <begin position="626"/>
        <end position="692"/>
    </location>
</feature>
<comment type="caution">
    <text evidence="13">The sequence shown here is derived from an EMBL/GenBank/DDBJ whole genome shotgun (WGS) entry which is preliminary data.</text>
</comment>
<evidence type="ECO:0000256" key="4">
    <source>
        <dbReference type="ARBA" id="ARBA00022692"/>
    </source>
</evidence>
<feature type="compositionally biased region" description="Acidic residues" evidence="11">
    <location>
        <begin position="647"/>
        <end position="657"/>
    </location>
</feature>
<sequence>MSTVPVPAKSKKEKTRDLKVRLHDASAREQLMMIGSKLSNAHFPEFPEMVHLFPDVDVDLKSCRGGLVKFLFSKPLHWFLIVLLCLDVLLVITGLQLKIEVASLEGNAIASCLGLAIPSGNVSGNVEVQHTFLTVDEAKECIEENPEHKTAVVLEGIDHIFTIASISILVIFLVENIMFMFAFHLSYFKIIYFPFDLFVVLVSMATEILDIVHHDKDDTDVNTTASLGTASSLYRGGSPVAALLIIGRFWRFARIGHAVYLLQAAEEKEEELEELHDELRARQELAEKKATFEHDEKLAEFEASMSGEGKAIVTIKLEYTSAKRLRSETYGGLTSARCSGIYQDFAGFGRMQSVALSQLHLNPVRREDQNDITNILAEAVGVNRHGALTFQSFQALCMRVQDRLSLLRYEAGFECGVVVGLSEIQVMNLWEAFHALEPPQAEQNPWGDLVGIGRTRPWPGGLTWASLCNSYHSSSECFQLPEAALAWRPYPEAALAWRPYVGISLQYLPEQSGGVQFFWSKHPGGVCPLNLLIEQAVVVAGKKNGSLRLGVRVTANEADTKAGLLTSFSVGGETFILVEGSLDRLRPACTQAHRSLEVDHALVLSSALETLKDDNIQYATASEDLSDAGGTMFPKPPAHRQKLVSSDSEEEESEESDADHVLKMLKRASKSETGMVTGKDKSKKGLSKTKSRYPLLARTGEKAKNLSASDPLAWMMQSASSAEPVVDPMQMNALIQMELLKELRGRKAKSKTMLEDRSEDSDSSLETSSGGDEKLKGAGKALRAYRKNKRRMRRQPEKHIRRYIKEVEEVLGVGAEGAYTLTDYTRRLSWGKNHTLHRLHFALSDVLQTVLKGKLSLVGLQITQLLRAIHQASLDGGSWRTAWLLLDLPDPLDKPRFGGEAQQLEVVASYVKAMSDLEKKSKTFNRFEDDTGSNMSQK</sequence>
<evidence type="ECO:0000313" key="13">
    <source>
        <dbReference type="EMBL" id="CAI4018968.1"/>
    </source>
</evidence>
<dbReference type="EMBL" id="CAMXCT010006723">
    <property type="protein sequence ID" value="CAI4018968.1"/>
    <property type="molecule type" value="Genomic_DNA"/>
</dbReference>
<feature type="transmembrane region" description="Helical" evidence="12">
    <location>
        <begin position="160"/>
        <end position="183"/>
    </location>
</feature>
<keyword evidence="2" id="KW-0813">Transport</keyword>
<keyword evidence="6 12" id="KW-1133">Transmembrane helix</keyword>
<dbReference type="EMBL" id="CAMXCT020006723">
    <property type="protein sequence ID" value="CAL1172343.1"/>
    <property type="molecule type" value="Genomic_DNA"/>
</dbReference>
<gene>
    <name evidence="13" type="ORF">C1SCF055_LOCUS43497</name>
</gene>
<evidence type="ECO:0000256" key="3">
    <source>
        <dbReference type="ARBA" id="ARBA00022475"/>
    </source>
</evidence>
<dbReference type="PANTHER" id="PTHR46480">
    <property type="entry name" value="F20B24.22"/>
    <property type="match status" value="1"/>
</dbReference>
<dbReference type="GO" id="GO:0034702">
    <property type="term" value="C:monoatomic ion channel complex"/>
    <property type="evidence" value="ECO:0007669"/>
    <property type="project" value="UniProtKB-KW"/>
</dbReference>
<evidence type="ECO:0000256" key="7">
    <source>
        <dbReference type="ARBA" id="ARBA00023065"/>
    </source>
</evidence>
<dbReference type="InterPro" id="IPR031846">
    <property type="entry name" value="Hvcn1"/>
</dbReference>
<feature type="compositionally biased region" description="Basic residues" evidence="11">
    <location>
        <begin position="681"/>
        <end position="691"/>
    </location>
</feature>
<evidence type="ECO:0000313" key="15">
    <source>
        <dbReference type="Proteomes" id="UP001152797"/>
    </source>
</evidence>
<feature type="coiled-coil region" evidence="10">
    <location>
        <begin position="258"/>
        <end position="289"/>
    </location>
</feature>